<keyword evidence="2" id="KW-1185">Reference proteome</keyword>
<reference evidence="1" key="2">
    <citation type="submission" date="2022-01" db="EMBL/GenBank/DDBJ databases">
        <authorList>
            <person name="Yamashiro T."/>
            <person name="Shiraishi A."/>
            <person name="Satake H."/>
            <person name="Nakayama K."/>
        </authorList>
    </citation>
    <scope>NUCLEOTIDE SEQUENCE</scope>
</reference>
<sequence>MMKPVGHTIRTFYLRYMNSGKLPDAVCEHHEAHEMHHDVQLNCVVDSNADYTSDSNKIMYDQYVKDNAEPVVQSNVSSVPNDAYMMVINEMHEQSAQIVSAIKQNNVVNASLTAELATYKEQVKLYERRAKFELTKREQKLKEQLRIVITERNIKEEN</sequence>
<comment type="caution">
    <text evidence="1">The sequence shown here is derived from an EMBL/GenBank/DDBJ whole genome shotgun (WGS) entry which is preliminary data.</text>
</comment>
<proteinExistence type="predicted"/>
<dbReference type="EMBL" id="BQNB010019746">
    <property type="protein sequence ID" value="GJT88611.1"/>
    <property type="molecule type" value="Genomic_DNA"/>
</dbReference>
<organism evidence="1 2">
    <name type="scientific">Tanacetum coccineum</name>
    <dbReference type="NCBI Taxonomy" id="301880"/>
    <lineage>
        <taxon>Eukaryota</taxon>
        <taxon>Viridiplantae</taxon>
        <taxon>Streptophyta</taxon>
        <taxon>Embryophyta</taxon>
        <taxon>Tracheophyta</taxon>
        <taxon>Spermatophyta</taxon>
        <taxon>Magnoliopsida</taxon>
        <taxon>eudicotyledons</taxon>
        <taxon>Gunneridae</taxon>
        <taxon>Pentapetalae</taxon>
        <taxon>asterids</taxon>
        <taxon>campanulids</taxon>
        <taxon>Asterales</taxon>
        <taxon>Asteraceae</taxon>
        <taxon>Asteroideae</taxon>
        <taxon>Anthemideae</taxon>
        <taxon>Anthemidinae</taxon>
        <taxon>Tanacetum</taxon>
    </lineage>
</organism>
<dbReference type="Proteomes" id="UP001151760">
    <property type="component" value="Unassembled WGS sequence"/>
</dbReference>
<protein>
    <submittedName>
        <fullName evidence="1">Uncharacterized protein</fullName>
    </submittedName>
</protein>
<name>A0ABQ5HL34_9ASTR</name>
<accession>A0ABQ5HL34</accession>
<evidence type="ECO:0000313" key="2">
    <source>
        <dbReference type="Proteomes" id="UP001151760"/>
    </source>
</evidence>
<gene>
    <name evidence="1" type="ORF">Tco_1070328</name>
</gene>
<evidence type="ECO:0000313" key="1">
    <source>
        <dbReference type="EMBL" id="GJT88611.1"/>
    </source>
</evidence>
<reference evidence="1" key="1">
    <citation type="journal article" date="2022" name="Int. J. Mol. Sci.">
        <title>Draft Genome of Tanacetum Coccineum: Genomic Comparison of Closely Related Tanacetum-Family Plants.</title>
        <authorList>
            <person name="Yamashiro T."/>
            <person name="Shiraishi A."/>
            <person name="Nakayama K."/>
            <person name="Satake H."/>
        </authorList>
    </citation>
    <scope>NUCLEOTIDE SEQUENCE</scope>
</reference>